<feature type="domain" description="Protein kinase" evidence="12">
    <location>
        <begin position="12"/>
        <end position="272"/>
    </location>
</feature>
<keyword evidence="11" id="KW-1133">Transmembrane helix</keyword>
<protein>
    <recommendedName>
        <fullName evidence="1">non-specific serine/threonine protein kinase</fullName>
        <ecNumber evidence="1">2.7.11.1</ecNumber>
    </recommendedName>
</protein>
<evidence type="ECO:0000256" key="5">
    <source>
        <dbReference type="ARBA" id="ARBA00022777"/>
    </source>
</evidence>
<dbReference type="Pfam" id="PF03793">
    <property type="entry name" value="PASTA"/>
    <property type="match status" value="3"/>
</dbReference>
<dbReference type="InterPro" id="IPR005543">
    <property type="entry name" value="PASTA_dom"/>
</dbReference>
<feature type="domain" description="PASTA" evidence="13">
    <location>
        <begin position="510"/>
        <end position="576"/>
    </location>
</feature>
<evidence type="ECO:0000259" key="12">
    <source>
        <dbReference type="PROSITE" id="PS50011"/>
    </source>
</evidence>
<evidence type="ECO:0000256" key="10">
    <source>
        <dbReference type="SAM" id="MobiDB-lite"/>
    </source>
</evidence>
<dbReference type="PROSITE" id="PS00108">
    <property type="entry name" value="PROTEIN_KINASE_ST"/>
    <property type="match status" value="1"/>
</dbReference>
<organism evidence="14 15">
    <name type="scientific">Bavariicoccus seileri</name>
    <dbReference type="NCBI Taxonomy" id="549685"/>
    <lineage>
        <taxon>Bacteria</taxon>
        <taxon>Bacillati</taxon>
        <taxon>Bacillota</taxon>
        <taxon>Bacilli</taxon>
        <taxon>Lactobacillales</taxon>
        <taxon>Enterococcaceae</taxon>
        <taxon>Bavariicoccus</taxon>
    </lineage>
</organism>
<dbReference type="GO" id="GO:0004674">
    <property type="term" value="F:protein serine/threonine kinase activity"/>
    <property type="evidence" value="ECO:0007669"/>
    <property type="project" value="UniProtKB-KW"/>
</dbReference>
<evidence type="ECO:0000256" key="1">
    <source>
        <dbReference type="ARBA" id="ARBA00012513"/>
    </source>
</evidence>
<keyword evidence="3" id="KW-0808">Transferase</keyword>
<evidence type="ECO:0000256" key="2">
    <source>
        <dbReference type="ARBA" id="ARBA00022527"/>
    </source>
</evidence>
<name>A0A3D4S3R6_9ENTE</name>
<dbReference type="PROSITE" id="PS00107">
    <property type="entry name" value="PROTEIN_KINASE_ATP"/>
    <property type="match status" value="1"/>
</dbReference>
<feature type="binding site" evidence="9">
    <location>
        <position position="41"/>
    </location>
    <ligand>
        <name>ATP</name>
        <dbReference type="ChEBI" id="CHEBI:30616"/>
    </ligand>
</feature>
<dbReference type="InterPro" id="IPR011009">
    <property type="entry name" value="Kinase-like_dom_sf"/>
</dbReference>
<gene>
    <name evidence="14" type="primary">pknB</name>
    <name evidence="14" type="ORF">DIW15_01915</name>
</gene>
<evidence type="ECO:0000313" key="14">
    <source>
        <dbReference type="EMBL" id="HCS93449.1"/>
    </source>
</evidence>
<proteinExistence type="predicted"/>
<dbReference type="EMBL" id="DQHO01000014">
    <property type="protein sequence ID" value="HCS93449.1"/>
    <property type="molecule type" value="Genomic_DNA"/>
</dbReference>
<reference evidence="14 15" key="1">
    <citation type="journal article" date="2018" name="Nat. Biotechnol.">
        <title>A standardized bacterial taxonomy based on genome phylogeny substantially revises the tree of life.</title>
        <authorList>
            <person name="Parks D.H."/>
            <person name="Chuvochina M."/>
            <person name="Waite D.W."/>
            <person name="Rinke C."/>
            <person name="Skarshewski A."/>
            <person name="Chaumeil P.A."/>
            <person name="Hugenholtz P."/>
        </authorList>
    </citation>
    <scope>NUCLEOTIDE SEQUENCE [LARGE SCALE GENOMIC DNA]</scope>
    <source>
        <strain evidence="14">UBA11306</strain>
    </source>
</reference>
<feature type="region of interest" description="Disordered" evidence="10">
    <location>
        <begin position="596"/>
        <end position="623"/>
    </location>
</feature>
<sequence>MITIGHKLGGRYKIIDYIGSGGMANVYLARDLILNRNVAVKVLRYDFQDNRDSIRRFKREALSATQLSHPNIVAVYDVDEEDNQQYIVMEYNDGQDLKQYIKEHGPLNPKRAVYIMEQLLSAMSLAHQHRIIHRDIKPQNILIDKEDHVQLTDFGIAVALSDTTITQTNTLLGSVHYLSPEQARGGMATVKSDIYALGIVLYELLTAKVPFDGDSPVSIALKHFQEDLPSIREIYPKIPQALENVILKATAKDPLNRYSSCDEMAKDISTSLDPDRRYEKRFVPNNQLVNGDTRVLKPVPELLAETKRQQDLEESMHDLQATESEVEPLEEKATAKQSGPKKSRKRKIISWTFFAVLMAIFAAFIIWIVFYNNREQEVAVPDVVNLTQAEAKSQLEAIGLQVGDVTEQSSEDVDEDHIISTDPKATVDVKPGSTVNLVVSTGSETVEMADYTGEDYETARDALRALGFNVERYEEASDEYSPGKVIAQSVDEGEKVNPSKTTVALTVSTGQELITIADLSGFSQTAVENYAKTNELTLTVTEENNDEIPAGILISQNPKTGAQVAKGSELAVVISLGANEPETETFNRVVKVSYVPSTTDSNGDSGDSDNSDNQNNESGNSSTQANHVEIYMEDNNNSYDTVAQKLEITENTEVTLIFTLDKGKSGRYKVVRDGVTVEENNNVRN</sequence>
<dbReference type="CDD" id="cd06577">
    <property type="entry name" value="PASTA_pknB"/>
    <property type="match status" value="3"/>
</dbReference>
<dbReference type="SUPFAM" id="SSF56112">
    <property type="entry name" value="Protein kinase-like (PK-like)"/>
    <property type="match status" value="1"/>
</dbReference>
<comment type="catalytic activity">
    <reaction evidence="8">
        <text>L-seryl-[protein] + ATP = O-phospho-L-seryl-[protein] + ADP + H(+)</text>
        <dbReference type="Rhea" id="RHEA:17989"/>
        <dbReference type="Rhea" id="RHEA-COMP:9863"/>
        <dbReference type="Rhea" id="RHEA-COMP:11604"/>
        <dbReference type="ChEBI" id="CHEBI:15378"/>
        <dbReference type="ChEBI" id="CHEBI:29999"/>
        <dbReference type="ChEBI" id="CHEBI:30616"/>
        <dbReference type="ChEBI" id="CHEBI:83421"/>
        <dbReference type="ChEBI" id="CHEBI:456216"/>
        <dbReference type="EC" id="2.7.11.1"/>
    </reaction>
</comment>
<dbReference type="SMART" id="SM00220">
    <property type="entry name" value="S_TKc"/>
    <property type="match status" value="1"/>
</dbReference>
<dbReference type="PROSITE" id="PS50011">
    <property type="entry name" value="PROTEIN_KINASE_DOM"/>
    <property type="match status" value="1"/>
</dbReference>
<keyword evidence="11" id="KW-0812">Transmembrane</keyword>
<dbReference type="Gene3D" id="3.30.200.20">
    <property type="entry name" value="Phosphorylase Kinase, domain 1"/>
    <property type="match status" value="1"/>
</dbReference>
<evidence type="ECO:0000256" key="4">
    <source>
        <dbReference type="ARBA" id="ARBA00022741"/>
    </source>
</evidence>
<feature type="region of interest" description="Disordered" evidence="10">
    <location>
        <begin position="309"/>
        <end position="341"/>
    </location>
</feature>
<comment type="caution">
    <text evidence="14">The sequence shown here is derived from an EMBL/GenBank/DDBJ whole genome shotgun (WGS) entry which is preliminary data.</text>
</comment>
<dbReference type="Gene3D" id="2.60.40.2560">
    <property type="match status" value="1"/>
</dbReference>
<dbReference type="PROSITE" id="PS51178">
    <property type="entry name" value="PASTA"/>
    <property type="match status" value="3"/>
</dbReference>
<dbReference type="Gene3D" id="3.30.10.20">
    <property type="match status" value="3"/>
</dbReference>
<evidence type="ECO:0000313" key="15">
    <source>
        <dbReference type="Proteomes" id="UP000262195"/>
    </source>
</evidence>
<feature type="domain" description="PASTA" evidence="13">
    <location>
        <begin position="442"/>
        <end position="509"/>
    </location>
</feature>
<dbReference type="FunFam" id="3.30.200.20:FF:000035">
    <property type="entry name" value="Serine/threonine protein kinase Stk1"/>
    <property type="match status" value="1"/>
</dbReference>
<feature type="transmembrane region" description="Helical" evidence="11">
    <location>
        <begin position="348"/>
        <end position="370"/>
    </location>
</feature>
<evidence type="ECO:0000256" key="8">
    <source>
        <dbReference type="ARBA" id="ARBA00048679"/>
    </source>
</evidence>
<dbReference type="CDD" id="cd14014">
    <property type="entry name" value="STKc_PknB_like"/>
    <property type="match status" value="1"/>
</dbReference>
<dbReference type="Gene3D" id="1.10.510.10">
    <property type="entry name" value="Transferase(Phosphotransferase) domain 1"/>
    <property type="match status" value="1"/>
</dbReference>
<dbReference type="PANTHER" id="PTHR43289">
    <property type="entry name" value="MITOGEN-ACTIVATED PROTEIN KINASE KINASE KINASE 20-RELATED"/>
    <property type="match status" value="1"/>
</dbReference>
<keyword evidence="11" id="KW-0472">Membrane</keyword>
<evidence type="ECO:0000256" key="3">
    <source>
        <dbReference type="ARBA" id="ARBA00022679"/>
    </source>
</evidence>
<feature type="domain" description="PASTA" evidence="13">
    <location>
        <begin position="374"/>
        <end position="441"/>
    </location>
</feature>
<dbReference type="InterPro" id="IPR008271">
    <property type="entry name" value="Ser/Thr_kinase_AS"/>
</dbReference>
<dbReference type="InterPro" id="IPR000719">
    <property type="entry name" value="Prot_kinase_dom"/>
</dbReference>
<dbReference type="InterPro" id="IPR017441">
    <property type="entry name" value="Protein_kinase_ATP_BS"/>
</dbReference>
<dbReference type="AlphaFoldDB" id="A0A3D4S3R6"/>
<accession>A0A3D4S3R6</accession>
<evidence type="ECO:0000256" key="7">
    <source>
        <dbReference type="ARBA" id="ARBA00047899"/>
    </source>
</evidence>
<keyword evidence="2" id="KW-0723">Serine/threonine-protein kinase</keyword>
<evidence type="ECO:0000256" key="11">
    <source>
        <dbReference type="SAM" id="Phobius"/>
    </source>
</evidence>
<dbReference type="Proteomes" id="UP000262195">
    <property type="component" value="Unassembled WGS sequence"/>
</dbReference>
<keyword evidence="4 9" id="KW-0547">Nucleotide-binding</keyword>
<dbReference type="FunFam" id="1.10.510.10:FF:000021">
    <property type="entry name" value="Serine/threonine protein kinase"/>
    <property type="match status" value="1"/>
</dbReference>
<evidence type="ECO:0000256" key="6">
    <source>
        <dbReference type="ARBA" id="ARBA00022840"/>
    </source>
</evidence>
<comment type="catalytic activity">
    <reaction evidence="7">
        <text>L-threonyl-[protein] + ATP = O-phospho-L-threonyl-[protein] + ADP + H(+)</text>
        <dbReference type="Rhea" id="RHEA:46608"/>
        <dbReference type="Rhea" id="RHEA-COMP:11060"/>
        <dbReference type="Rhea" id="RHEA-COMP:11605"/>
        <dbReference type="ChEBI" id="CHEBI:15378"/>
        <dbReference type="ChEBI" id="CHEBI:30013"/>
        <dbReference type="ChEBI" id="CHEBI:30616"/>
        <dbReference type="ChEBI" id="CHEBI:61977"/>
        <dbReference type="ChEBI" id="CHEBI:456216"/>
        <dbReference type="EC" id="2.7.11.1"/>
    </reaction>
</comment>
<evidence type="ECO:0000259" key="13">
    <source>
        <dbReference type="PROSITE" id="PS51178"/>
    </source>
</evidence>
<evidence type="ECO:0000256" key="9">
    <source>
        <dbReference type="PROSITE-ProRule" id="PRU10141"/>
    </source>
</evidence>
<keyword evidence="6 9" id="KW-0067">ATP-binding</keyword>
<dbReference type="PANTHER" id="PTHR43289:SF34">
    <property type="entry name" value="SERINE_THREONINE-PROTEIN KINASE YBDM-RELATED"/>
    <property type="match status" value="1"/>
</dbReference>
<feature type="compositionally biased region" description="Low complexity" evidence="10">
    <location>
        <begin position="611"/>
        <end position="622"/>
    </location>
</feature>
<dbReference type="NCBIfam" id="NF033483">
    <property type="entry name" value="PknB_PASTA_kin"/>
    <property type="match status" value="1"/>
</dbReference>
<dbReference type="GO" id="GO:0005524">
    <property type="term" value="F:ATP binding"/>
    <property type="evidence" value="ECO:0007669"/>
    <property type="project" value="UniProtKB-UniRule"/>
</dbReference>
<dbReference type="STRING" id="1121105.GCA_000421665_00738"/>
<keyword evidence="5 14" id="KW-0418">Kinase</keyword>
<dbReference type="Pfam" id="PF00069">
    <property type="entry name" value="Pkinase"/>
    <property type="match status" value="1"/>
</dbReference>
<dbReference type="EC" id="2.7.11.1" evidence="1"/>
<dbReference type="SMART" id="SM00740">
    <property type="entry name" value="PASTA"/>
    <property type="match status" value="3"/>
</dbReference>